<reference evidence="1" key="1">
    <citation type="submission" date="2021-02" db="EMBL/GenBank/DDBJ databases">
        <authorList>
            <person name="Nowell W R."/>
        </authorList>
    </citation>
    <scope>NUCLEOTIDE SEQUENCE</scope>
</reference>
<gene>
    <name evidence="4" type="ORF">BYL167_LOCUS31407</name>
    <name evidence="1" type="ORF">CJN711_LOCUS11794</name>
    <name evidence="3" type="ORF">GIL414_LOCUS27724</name>
    <name evidence="2" type="ORF">SMN809_LOCUS21588</name>
</gene>
<accession>A0A814VVX5</accession>
<comment type="caution">
    <text evidence="1">The sequence shown here is derived from an EMBL/GenBank/DDBJ whole genome shotgun (WGS) entry which is preliminary data.</text>
</comment>
<evidence type="ECO:0000313" key="2">
    <source>
        <dbReference type="EMBL" id="CAF4193941.1"/>
    </source>
</evidence>
<dbReference type="Proteomes" id="UP000681720">
    <property type="component" value="Unassembled WGS sequence"/>
</dbReference>
<proteinExistence type="predicted"/>
<sequence>MSIDFTDDTSISDLLNASSSVSCPIPSQSLSTQVTYMFTSMKQALWHDKSHYKILPSPRQQQQQHIQLPNPTLYRLVKRTFPVPCSSAPFD</sequence>
<evidence type="ECO:0000313" key="5">
    <source>
        <dbReference type="Proteomes" id="UP000663855"/>
    </source>
</evidence>
<evidence type="ECO:0000313" key="3">
    <source>
        <dbReference type="EMBL" id="CAF4345114.1"/>
    </source>
</evidence>
<name>A0A814VVX5_9BILA</name>
<dbReference type="EMBL" id="CAJOBI010017293">
    <property type="protein sequence ID" value="CAF4193941.1"/>
    <property type="molecule type" value="Genomic_DNA"/>
</dbReference>
<evidence type="ECO:0000313" key="1">
    <source>
        <dbReference type="EMBL" id="CAF1196530.1"/>
    </source>
</evidence>
<dbReference type="AlphaFoldDB" id="A0A814VVX5"/>
<protein>
    <submittedName>
        <fullName evidence="1">Uncharacterized protein</fullName>
    </submittedName>
</protein>
<dbReference type="Proteomes" id="UP000663855">
    <property type="component" value="Unassembled WGS sequence"/>
</dbReference>
<dbReference type="EMBL" id="CAJOBH010055144">
    <property type="protein sequence ID" value="CAF4397830.1"/>
    <property type="molecule type" value="Genomic_DNA"/>
</dbReference>
<organism evidence="1 5">
    <name type="scientific">Rotaria magnacalcarata</name>
    <dbReference type="NCBI Taxonomy" id="392030"/>
    <lineage>
        <taxon>Eukaryota</taxon>
        <taxon>Metazoa</taxon>
        <taxon>Spiralia</taxon>
        <taxon>Gnathifera</taxon>
        <taxon>Rotifera</taxon>
        <taxon>Eurotatoria</taxon>
        <taxon>Bdelloidea</taxon>
        <taxon>Philodinida</taxon>
        <taxon>Philodinidae</taxon>
        <taxon>Rotaria</taxon>
    </lineage>
</organism>
<dbReference type="Proteomes" id="UP000681967">
    <property type="component" value="Unassembled WGS sequence"/>
</dbReference>
<dbReference type="EMBL" id="CAJNOV010005054">
    <property type="protein sequence ID" value="CAF1196530.1"/>
    <property type="molecule type" value="Genomic_DNA"/>
</dbReference>
<dbReference type="EMBL" id="CAJOBJ010044903">
    <property type="protein sequence ID" value="CAF4345114.1"/>
    <property type="molecule type" value="Genomic_DNA"/>
</dbReference>
<dbReference type="Proteomes" id="UP000676336">
    <property type="component" value="Unassembled WGS sequence"/>
</dbReference>
<evidence type="ECO:0000313" key="4">
    <source>
        <dbReference type="EMBL" id="CAF4397830.1"/>
    </source>
</evidence>